<evidence type="ECO:0000313" key="2">
    <source>
        <dbReference type="Proteomes" id="UP000828390"/>
    </source>
</evidence>
<protein>
    <submittedName>
        <fullName evidence="1">Uncharacterized protein</fullName>
    </submittedName>
</protein>
<dbReference type="Proteomes" id="UP000828390">
    <property type="component" value="Unassembled WGS sequence"/>
</dbReference>
<dbReference type="EMBL" id="JAIWYP010000014">
    <property type="protein sequence ID" value="KAH3708405.1"/>
    <property type="molecule type" value="Genomic_DNA"/>
</dbReference>
<reference evidence="1" key="2">
    <citation type="submission" date="2020-11" db="EMBL/GenBank/DDBJ databases">
        <authorList>
            <person name="McCartney M.A."/>
            <person name="Auch B."/>
            <person name="Kono T."/>
            <person name="Mallez S."/>
            <person name="Becker A."/>
            <person name="Gohl D.M."/>
            <person name="Silverstein K.A.T."/>
            <person name="Koren S."/>
            <person name="Bechman K.B."/>
            <person name="Herman A."/>
            <person name="Abrahante J.E."/>
            <person name="Garbe J."/>
        </authorList>
    </citation>
    <scope>NUCLEOTIDE SEQUENCE</scope>
    <source>
        <strain evidence="1">Duluth1</strain>
        <tissue evidence="1">Whole animal</tissue>
    </source>
</reference>
<keyword evidence="2" id="KW-1185">Reference proteome</keyword>
<comment type="caution">
    <text evidence="1">The sequence shown here is derived from an EMBL/GenBank/DDBJ whole genome shotgun (WGS) entry which is preliminary data.</text>
</comment>
<reference evidence="1" key="1">
    <citation type="journal article" date="2019" name="bioRxiv">
        <title>The Genome of the Zebra Mussel, Dreissena polymorpha: A Resource for Invasive Species Research.</title>
        <authorList>
            <person name="McCartney M.A."/>
            <person name="Auch B."/>
            <person name="Kono T."/>
            <person name="Mallez S."/>
            <person name="Zhang Y."/>
            <person name="Obille A."/>
            <person name="Becker A."/>
            <person name="Abrahante J.E."/>
            <person name="Garbe J."/>
            <person name="Badalamenti J.P."/>
            <person name="Herman A."/>
            <person name="Mangelson H."/>
            <person name="Liachko I."/>
            <person name="Sullivan S."/>
            <person name="Sone E.D."/>
            <person name="Koren S."/>
            <person name="Silverstein K.A.T."/>
            <person name="Beckman K.B."/>
            <person name="Gohl D.M."/>
        </authorList>
    </citation>
    <scope>NUCLEOTIDE SEQUENCE</scope>
    <source>
        <strain evidence="1">Duluth1</strain>
        <tissue evidence="1">Whole animal</tissue>
    </source>
</reference>
<evidence type="ECO:0000313" key="1">
    <source>
        <dbReference type="EMBL" id="KAH3708405.1"/>
    </source>
</evidence>
<dbReference type="AlphaFoldDB" id="A0A9D3YW10"/>
<accession>A0A9D3YW10</accession>
<name>A0A9D3YW10_DREPO</name>
<proteinExistence type="predicted"/>
<gene>
    <name evidence="1" type="ORF">DPMN_067855</name>
</gene>
<sequence length="64" mass="6981">MSHNNSSDLNSGIRIFEPVPRASTLDCNSTSQSAQVTGWSIEDSVISMPQSHSDEHSTSSRLIF</sequence>
<organism evidence="1 2">
    <name type="scientific">Dreissena polymorpha</name>
    <name type="common">Zebra mussel</name>
    <name type="synonym">Mytilus polymorpha</name>
    <dbReference type="NCBI Taxonomy" id="45954"/>
    <lineage>
        <taxon>Eukaryota</taxon>
        <taxon>Metazoa</taxon>
        <taxon>Spiralia</taxon>
        <taxon>Lophotrochozoa</taxon>
        <taxon>Mollusca</taxon>
        <taxon>Bivalvia</taxon>
        <taxon>Autobranchia</taxon>
        <taxon>Heteroconchia</taxon>
        <taxon>Euheterodonta</taxon>
        <taxon>Imparidentia</taxon>
        <taxon>Neoheterodontei</taxon>
        <taxon>Myida</taxon>
        <taxon>Dreissenoidea</taxon>
        <taxon>Dreissenidae</taxon>
        <taxon>Dreissena</taxon>
    </lineage>
</organism>